<dbReference type="Proteomes" id="UP000887013">
    <property type="component" value="Unassembled WGS sequence"/>
</dbReference>
<reference evidence="1" key="1">
    <citation type="submission" date="2020-08" db="EMBL/GenBank/DDBJ databases">
        <title>Multicomponent nature underlies the extraordinary mechanical properties of spider dragline silk.</title>
        <authorList>
            <person name="Kono N."/>
            <person name="Nakamura H."/>
            <person name="Mori M."/>
            <person name="Yoshida Y."/>
            <person name="Ohtoshi R."/>
            <person name="Malay A.D."/>
            <person name="Moran D.A.P."/>
            <person name="Tomita M."/>
            <person name="Numata K."/>
            <person name="Arakawa K."/>
        </authorList>
    </citation>
    <scope>NUCLEOTIDE SEQUENCE</scope>
</reference>
<organism evidence="1 2">
    <name type="scientific">Nephila pilipes</name>
    <name type="common">Giant wood spider</name>
    <name type="synonym">Nephila maculata</name>
    <dbReference type="NCBI Taxonomy" id="299642"/>
    <lineage>
        <taxon>Eukaryota</taxon>
        <taxon>Metazoa</taxon>
        <taxon>Ecdysozoa</taxon>
        <taxon>Arthropoda</taxon>
        <taxon>Chelicerata</taxon>
        <taxon>Arachnida</taxon>
        <taxon>Araneae</taxon>
        <taxon>Araneomorphae</taxon>
        <taxon>Entelegynae</taxon>
        <taxon>Araneoidea</taxon>
        <taxon>Nephilidae</taxon>
        <taxon>Nephila</taxon>
    </lineage>
</organism>
<comment type="caution">
    <text evidence="1">The sequence shown here is derived from an EMBL/GenBank/DDBJ whole genome shotgun (WGS) entry which is preliminary data.</text>
</comment>
<name>A0A8X6N8U0_NEPPI</name>
<proteinExistence type="predicted"/>
<dbReference type="AlphaFoldDB" id="A0A8X6N8U0"/>
<protein>
    <submittedName>
        <fullName evidence="1">Uncharacterized protein</fullName>
    </submittedName>
</protein>
<dbReference type="EMBL" id="BMAW01101606">
    <property type="protein sequence ID" value="GFT00310.1"/>
    <property type="molecule type" value="Genomic_DNA"/>
</dbReference>
<accession>A0A8X6N8U0</accession>
<evidence type="ECO:0000313" key="2">
    <source>
        <dbReference type="Proteomes" id="UP000887013"/>
    </source>
</evidence>
<sequence>MYCLNSILSLGLPDTGLSCFNPGNSEYLIVNTDLELTTHNSASQRITLTDVILNKFEEFLPIRKRPCFNSAVCFENHAIKDELFQSDPIVLVKRAICTVSCVPMIPGVNNSTHPYS</sequence>
<gene>
    <name evidence="1" type="ORF">NPIL_369301</name>
</gene>
<keyword evidence="2" id="KW-1185">Reference proteome</keyword>
<evidence type="ECO:0000313" key="1">
    <source>
        <dbReference type="EMBL" id="GFT00310.1"/>
    </source>
</evidence>